<evidence type="ECO:0000259" key="2">
    <source>
        <dbReference type="PROSITE" id="PS50110"/>
    </source>
</evidence>
<dbReference type="GO" id="GO:0009898">
    <property type="term" value="C:cytoplasmic side of plasma membrane"/>
    <property type="evidence" value="ECO:0007669"/>
    <property type="project" value="TreeGrafter"/>
</dbReference>
<sequence length="405" mass="44703">MAQTIQVLIVDDSDEVRGSIRMLLSLSGRIEVVGEAQNGEEALRRLEVLTPDIVLMDLNMPVMGGLEATERISAAFPEVAVVVLSVQDDVEYVRQSMRAGAKDYLFKPVSGDVLEATLIQVYESSQARVTRNTVALLSDRFTRQTRIVALVSAKGGVGKTTTAVNLAAALASEGRRVALVDCDLQFGDAALMVNAKPYRTIADLCKETREIDGEVLENYLESVSDNLWLLAAPKRPEEAEYVSPTQLRVMLQALRRRFDYVVVDTAPVANDIFFGVIETVDHVLCVNTLNVAVLKNNRLLLDLLSQLGYDVNELVRHIVCRASSKSGVKLRDAEKVLTTEIYSEIDNDYTVVEDSINAGVPFVVRDKSSRLSKQVFVLATKLEEEAGYRVARKNPLRRLMGGRGN</sequence>
<dbReference type="PROSITE" id="PS50110">
    <property type="entry name" value="RESPONSE_REGULATORY"/>
    <property type="match status" value="1"/>
</dbReference>
<dbReference type="InterPro" id="IPR011006">
    <property type="entry name" value="CheY-like_superfamily"/>
</dbReference>
<dbReference type="CDD" id="cd17536">
    <property type="entry name" value="REC_YesN-like"/>
    <property type="match status" value="1"/>
</dbReference>
<dbReference type="InterPro" id="IPR027417">
    <property type="entry name" value="P-loop_NTPase"/>
</dbReference>
<dbReference type="GO" id="GO:0000160">
    <property type="term" value="P:phosphorelay signal transduction system"/>
    <property type="evidence" value="ECO:0007669"/>
    <property type="project" value="InterPro"/>
</dbReference>
<keyword evidence="4" id="KW-1185">Reference proteome</keyword>
<accession>A0A9X7W0F8</accession>
<dbReference type="InterPro" id="IPR050625">
    <property type="entry name" value="ParA/MinD_ATPase"/>
</dbReference>
<dbReference type="PANTHER" id="PTHR43384:SF13">
    <property type="entry name" value="SLR0110 PROTEIN"/>
    <property type="match status" value="1"/>
</dbReference>
<keyword evidence="1" id="KW-0597">Phosphoprotein</keyword>
<dbReference type="SUPFAM" id="SSF52172">
    <property type="entry name" value="CheY-like"/>
    <property type="match status" value="1"/>
</dbReference>
<dbReference type="EMBL" id="CP071182">
    <property type="protein sequence ID" value="QSO48172.1"/>
    <property type="molecule type" value="Genomic_DNA"/>
</dbReference>
<dbReference type="AlphaFoldDB" id="A0A9X7W0F8"/>
<feature type="modified residue" description="4-aspartylphosphate" evidence="1">
    <location>
        <position position="57"/>
    </location>
</feature>
<dbReference type="InterPro" id="IPR001789">
    <property type="entry name" value="Sig_transdc_resp-reg_receiver"/>
</dbReference>
<dbReference type="Pfam" id="PF13614">
    <property type="entry name" value="AAA_31"/>
    <property type="match status" value="1"/>
</dbReference>
<dbReference type="GO" id="GO:0016887">
    <property type="term" value="F:ATP hydrolysis activity"/>
    <property type="evidence" value="ECO:0007669"/>
    <property type="project" value="TreeGrafter"/>
</dbReference>
<dbReference type="Pfam" id="PF00072">
    <property type="entry name" value="Response_reg"/>
    <property type="match status" value="1"/>
</dbReference>
<dbReference type="SMART" id="SM00448">
    <property type="entry name" value="REC"/>
    <property type="match status" value="1"/>
</dbReference>
<dbReference type="GO" id="GO:0051782">
    <property type="term" value="P:negative regulation of cell division"/>
    <property type="evidence" value="ECO:0007669"/>
    <property type="project" value="TreeGrafter"/>
</dbReference>
<evidence type="ECO:0000256" key="1">
    <source>
        <dbReference type="PROSITE-ProRule" id="PRU00169"/>
    </source>
</evidence>
<protein>
    <submittedName>
        <fullName evidence="3">Response regulator</fullName>
    </submittedName>
</protein>
<feature type="domain" description="Response regulatory" evidence="2">
    <location>
        <begin position="6"/>
        <end position="122"/>
    </location>
</feature>
<dbReference type="SUPFAM" id="SSF52540">
    <property type="entry name" value="P-loop containing nucleoside triphosphate hydrolases"/>
    <property type="match status" value="1"/>
</dbReference>
<name>A0A9X7W0F8_9BACL</name>
<evidence type="ECO:0000313" key="3">
    <source>
        <dbReference type="EMBL" id="QSO48172.1"/>
    </source>
</evidence>
<dbReference type="RefSeq" id="WP_206657508.1">
    <property type="nucleotide sequence ID" value="NZ_CP071182.1"/>
</dbReference>
<evidence type="ECO:0000313" key="4">
    <source>
        <dbReference type="Proteomes" id="UP000663505"/>
    </source>
</evidence>
<reference evidence="3 4" key="1">
    <citation type="submission" date="2021-02" db="EMBL/GenBank/DDBJ databases">
        <title>Alicyclobacillus curvatus sp. nov. and Alicyclobacillus mengziensis sp. nov., two acidophilic bacteria isolated from acid mine drainage.</title>
        <authorList>
            <person name="Huang Y."/>
        </authorList>
    </citation>
    <scope>NUCLEOTIDE SEQUENCE [LARGE SCALE GENOMIC DNA]</scope>
    <source>
        <strain evidence="3 4">S30H14</strain>
    </source>
</reference>
<dbReference type="KEGG" id="afx:JZ786_03980"/>
<dbReference type="GO" id="GO:0005524">
    <property type="term" value="F:ATP binding"/>
    <property type="evidence" value="ECO:0007669"/>
    <property type="project" value="TreeGrafter"/>
</dbReference>
<dbReference type="InterPro" id="IPR025669">
    <property type="entry name" value="AAA_dom"/>
</dbReference>
<proteinExistence type="predicted"/>
<organism evidence="3 4">
    <name type="scientific">Alicyclobacillus mengziensis</name>
    <dbReference type="NCBI Taxonomy" id="2931921"/>
    <lineage>
        <taxon>Bacteria</taxon>
        <taxon>Bacillati</taxon>
        <taxon>Bacillota</taxon>
        <taxon>Bacilli</taxon>
        <taxon>Bacillales</taxon>
        <taxon>Alicyclobacillaceae</taxon>
        <taxon>Alicyclobacillus</taxon>
    </lineage>
</organism>
<dbReference type="PANTHER" id="PTHR43384">
    <property type="entry name" value="SEPTUM SITE-DETERMINING PROTEIN MIND HOMOLOG, CHLOROPLASTIC-RELATED"/>
    <property type="match status" value="1"/>
</dbReference>
<dbReference type="Gene3D" id="3.40.50.300">
    <property type="entry name" value="P-loop containing nucleotide triphosphate hydrolases"/>
    <property type="match status" value="1"/>
</dbReference>
<gene>
    <name evidence="3" type="ORF">JZ786_03980</name>
</gene>
<dbReference type="GO" id="GO:0005829">
    <property type="term" value="C:cytosol"/>
    <property type="evidence" value="ECO:0007669"/>
    <property type="project" value="TreeGrafter"/>
</dbReference>
<dbReference type="Proteomes" id="UP000663505">
    <property type="component" value="Chromosome"/>
</dbReference>
<dbReference type="Gene3D" id="3.40.50.2300">
    <property type="match status" value="1"/>
</dbReference>